<dbReference type="EC" id="5.1.3.15" evidence="4"/>
<dbReference type="EMBL" id="JAKFHA010000015">
    <property type="protein sequence ID" value="MCF2530343.1"/>
    <property type="molecule type" value="Genomic_DNA"/>
</dbReference>
<dbReference type="InterPro" id="IPR011013">
    <property type="entry name" value="Gal_mutarotase_sf_dom"/>
</dbReference>
<feature type="active site" evidence="5">
    <location>
        <position position="161"/>
    </location>
</feature>
<comment type="caution">
    <text evidence="7">The sequence shown here is derived from an EMBL/GenBank/DDBJ whole genome shotgun (WGS) entry which is preliminary data.</text>
</comment>
<dbReference type="InterPro" id="IPR025532">
    <property type="entry name" value="G6P_1-epimerase"/>
</dbReference>
<dbReference type="GO" id="GO:0005737">
    <property type="term" value="C:cytoplasm"/>
    <property type="evidence" value="ECO:0007669"/>
    <property type="project" value="TreeGrafter"/>
</dbReference>
<dbReference type="SUPFAM" id="SSF74650">
    <property type="entry name" value="Galactose mutarotase-like"/>
    <property type="match status" value="1"/>
</dbReference>
<reference evidence="7" key="1">
    <citation type="submission" date="2022-01" db="EMBL/GenBank/DDBJ databases">
        <title>Genome-Based Taxonomic Classification of the Phylum Actinobacteria.</title>
        <authorList>
            <person name="Gao Y."/>
        </authorList>
    </citation>
    <scope>NUCLEOTIDE SEQUENCE</scope>
    <source>
        <strain evidence="7">KLBMP 8922</strain>
    </source>
</reference>
<keyword evidence="8" id="KW-1185">Reference proteome</keyword>
<organism evidence="7 8">
    <name type="scientific">Yinghuangia soli</name>
    <dbReference type="NCBI Taxonomy" id="2908204"/>
    <lineage>
        <taxon>Bacteria</taxon>
        <taxon>Bacillati</taxon>
        <taxon>Actinomycetota</taxon>
        <taxon>Actinomycetes</taxon>
        <taxon>Kitasatosporales</taxon>
        <taxon>Streptomycetaceae</taxon>
        <taxon>Yinghuangia</taxon>
    </lineage>
</organism>
<feature type="compositionally biased region" description="Basic and acidic residues" evidence="6">
    <location>
        <begin position="181"/>
        <end position="191"/>
    </location>
</feature>
<evidence type="ECO:0000256" key="4">
    <source>
        <dbReference type="PIRNR" id="PIRNR016020"/>
    </source>
</evidence>
<name>A0AA41Q2I4_9ACTN</name>
<dbReference type="GO" id="GO:0005975">
    <property type="term" value="P:carbohydrate metabolic process"/>
    <property type="evidence" value="ECO:0007669"/>
    <property type="project" value="InterPro"/>
</dbReference>
<feature type="region of interest" description="Disordered" evidence="6">
    <location>
        <begin position="180"/>
        <end position="199"/>
    </location>
</feature>
<accession>A0AA41Q2I4</accession>
<proteinExistence type="inferred from homology"/>
<protein>
    <recommendedName>
        <fullName evidence="4">Putative glucose-6-phosphate 1-epimerase</fullName>
        <ecNumber evidence="4">5.1.3.15</ecNumber>
    </recommendedName>
</protein>
<dbReference type="Pfam" id="PF01263">
    <property type="entry name" value="Aldose_epim"/>
    <property type="match status" value="1"/>
</dbReference>
<comment type="similarity">
    <text evidence="2 4">Belongs to the glucose-6-phosphate 1-epimerase family.</text>
</comment>
<dbReference type="InterPro" id="IPR014718">
    <property type="entry name" value="GH-type_carb-bd"/>
</dbReference>
<dbReference type="RefSeq" id="WP_235054999.1">
    <property type="nucleotide sequence ID" value="NZ_JAKFHA010000015.1"/>
</dbReference>
<evidence type="ECO:0000256" key="6">
    <source>
        <dbReference type="SAM" id="MobiDB-lite"/>
    </source>
</evidence>
<dbReference type="PANTHER" id="PTHR11122">
    <property type="entry name" value="APOSPORY-ASSOCIATED PROTEIN C-RELATED"/>
    <property type="match status" value="1"/>
</dbReference>
<sequence>MLDELLALPIDQQPAPAVSRRRMGRIPVVVVDHAAARAVVSEQGAQLLAWQPAGAEPVVWLSEKTAWTPGVAIRGGIPVCWPWFGGAGSPAHGFARTSLWELEQVEEEDAEVRLAFVLRSSPETLALWPHAFTLTARIRIGAECTVEIEAQGEHRSTGALHTYLDVAEADATRVTGLGPEYVDKVHGDAPGRQDGPLVPDERVDRIYTRPEPVSRVEDAARGRVVEVHHRGHSDVVAWNPGEELAAGMADVPDDAYRRFVCVETARIESPLTAGPGRPAVLGTTLRIGG</sequence>
<feature type="active site" evidence="5">
    <location>
        <position position="263"/>
    </location>
</feature>
<evidence type="ECO:0000256" key="3">
    <source>
        <dbReference type="ARBA" id="ARBA00023235"/>
    </source>
</evidence>
<dbReference type="CDD" id="cd09020">
    <property type="entry name" value="D-hex-6-P-epi_like"/>
    <property type="match status" value="1"/>
</dbReference>
<dbReference type="PIRSF" id="PIRSF016020">
    <property type="entry name" value="PHexose_mutarotase"/>
    <property type="match status" value="1"/>
</dbReference>
<gene>
    <name evidence="7" type="ORF">LZ495_24405</name>
</gene>
<evidence type="ECO:0000256" key="1">
    <source>
        <dbReference type="ARBA" id="ARBA00001096"/>
    </source>
</evidence>
<comment type="catalytic activity">
    <reaction evidence="1">
        <text>alpha-D-glucose 6-phosphate = beta-D-glucose 6-phosphate</text>
        <dbReference type="Rhea" id="RHEA:16249"/>
        <dbReference type="ChEBI" id="CHEBI:58225"/>
        <dbReference type="ChEBI" id="CHEBI:58247"/>
        <dbReference type="EC" id="5.1.3.15"/>
    </reaction>
</comment>
<evidence type="ECO:0000256" key="2">
    <source>
        <dbReference type="ARBA" id="ARBA00005866"/>
    </source>
</evidence>
<dbReference type="PANTHER" id="PTHR11122:SF13">
    <property type="entry name" value="GLUCOSE-6-PHOSPHATE 1-EPIMERASE"/>
    <property type="match status" value="1"/>
</dbReference>
<dbReference type="GO" id="GO:0030246">
    <property type="term" value="F:carbohydrate binding"/>
    <property type="evidence" value="ECO:0007669"/>
    <property type="project" value="UniProtKB-UniRule"/>
</dbReference>
<evidence type="ECO:0000313" key="8">
    <source>
        <dbReference type="Proteomes" id="UP001165378"/>
    </source>
</evidence>
<dbReference type="InterPro" id="IPR008183">
    <property type="entry name" value="Aldose_1/G6P_1-epimerase"/>
</dbReference>
<dbReference type="Proteomes" id="UP001165378">
    <property type="component" value="Unassembled WGS sequence"/>
</dbReference>
<evidence type="ECO:0000256" key="5">
    <source>
        <dbReference type="PIRSR" id="PIRSR016020-1"/>
    </source>
</evidence>
<dbReference type="Gene3D" id="2.70.98.10">
    <property type="match status" value="1"/>
</dbReference>
<dbReference type="GO" id="GO:0047938">
    <property type="term" value="F:glucose-6-phosphate 1-epimerase activity"/>
    <property type="evidence" value="ECO:0007669"/>
    <property type="project" value="UniProtKB-UniRule"/>
</dbReference>
<evidence type="ECO:0000313" key="7">
    <source>
        <dbReference type="EMBL" id="MCF2530343.1"/>
    </source>
</evidence>
<dbReference type="AlphaFoldDB" id="A0AA41Q2I4"/>
<keyword evidence="3 4" id="KW-0413">Isomerase</keyword>